<evidence type="ECO:0000313" key="1">
    <source>
        <dbReference type="EMBL" id="PIO63139.1"/>
    </source>
</evidence>
<name>A0A2G9TYL0_TELCI</name>
<organism evidence="1 2">
    <name type="scientific">Teladorsagia circumcincta</name>
    <name type="common">Brown stomach worm</name>
    <name type="synonym">Ostertagia circumcincta</name>
    <dbReference type="NCBI Taxonomy" id="45464"/>
    <lineage>
        <taxon>Eukaryota</taxon>
        <taxon>Metazoa</taxon>
        <taxon>Ecdysozoa</taxon>
        <taxon>Nematoda</taxon>
        <taxon>Chromadorea</taxon>
        <taxon>Rhabditida</taxon>
        <taxon>Rhabditina</taxon>
        <taxon>Rhabditomorpha</taxon>
        <taxon>Strongyloidea</taxon>
        <taxon>Trichostrongylidae</taxon>
        <taxon>Teladorsagia</taxon>
    </lineage>
</organism>
<dbReference type="AlphaFoldDB" id="A0A2G9TYL0"/>
<protein>
    <submittedName>
        <fullName evidence="1">Uncharacterized protein</fullName>
    </submittedName>
</protein>
<accession>A0A2G9TYL0</accession>
<dbReference type="OrthoDB" id="260091at2759"/>
<dbReference type="EMBL" id="KZ351240">
    <property type="protein sequence ID" value="PIO63139.1"/>
    <property type="molecule type" value="Genomic_DNA"/>
</dbReference>
<gene>
    <name evidence="1" type="ORF">TELCIR_15274</name>
</gene>
<reference evidence="1 2" key="1">
    <citation type="submission" date="2015-09" db="EMBL/GenBank/DDBJ databases">
        <title>Draft genome of the parasitic nematode Teladorsagia circumcincta isolate WARC Sus (inbred).</title>
        <authorList>
            <person name="Mitreva M."/>
        </authorList>
    </citation>
    <scope>NUCLEOTIDE SEQUENCE [LARGE SCALE GENOMIC DNA]</scope>
    <source>
        <strain evidence="1 2">S</strain>
    </source>
</reference>
<proteinExistence type="predicted"/>
<keyword evidence="2" id="KW-1185">Reference proteome</keyword>
<dbReference type="Proteomes" id="UP000230423">
    <property type="component" value="Unassembled WGS sequence"/>
</dbReference>
<evidence type="ECO:0000313" key="2">
    <source>
        <dbReference type="Proteomes" id="UP000230423"/>
    </source>
</evidence>
<sequence>MHPTVSELNGSKQAYRWLQQLKQECPTQDPQIVEEKEEMLPGYEDVNMGDFDITEDKSRSITKSFDQLRLRVRQEGLMDGSMLFYCRKGFSSGGWKEQHNIHHAATNVVGRDGDLDLMPLWATVVQDLKVNFE</sequence>